<dbReference type="GO" id="GO:0005992">
    <property type="term" value="P:trehalose biosynthetic process"/>
    <property type="evidence" value="ECO:0007669"/>
    <property type="project" value="TreeGrafter"/>
</dbReference>
<accession>A0A7W9D315</accession>
<protein>
    <submittedName>
        <fullName evidence="3">(1-&gt;4)-alpha-D-glucan 1-alpha-D-glucosylmutase</fullName>
        <ecNumber evidence="3">5.4.99.15</ecNumber>
    </submittedName>
</protein>
<feature type="region of interest" description="Disordered" evidence="1">
    <location>
        <begin position="684"/>
        <end position="706"/>
    </location>
</feature>
<dbReference type="EMBL" id="JACHBI010000009">
    <property type="protein sequence ID" value="MBB5575853.1"/>
    <property type="molecule type" value="Genomic_DNA"/>
</dbReference>
<sequence length="828" mass="92296">MNVPTSTYRLQLRGGVTFDRASELVPYLKDLGISHLYLSPIFTATGGSTHGYDITDPNEIDPAIGGRKGFDILTASLQKAGLGLIVDIVPNHMAASLENPWWRDVLRYGPKSAYARHFDIDWSEKLTLPRLGKRFEEALAAGELQLRSDATDDLLQLAYFDNCFPLSEDSAQFVMAQTGTDTERLLAFSSDAAKMKELIDKQHWQLLCWRDAARHLNYRRFFEVAGLVGIRVEDEQVFQDTHRMTIDLVRSGQVQGLRIDHIDGLADPKTYLERLRRSVGADTFIVVEKILGRGDTLPADWPVSGTTGYEFISAMTDLFIAGDGLEKIEAAYEIVDKEHGDFAGGLRNAKLLMIERNFAGETARLTKLACLIFPGCDEVEMSSALRELLVAFPVYRTYCYRGALSAEDEAVIRGAVDKAQARLLAAGALNAVKSLLCGEIAGDRAVEFRARFQQLSGPVMAKAVEDTLFYRYNRLIAMNEVGGEPAMPPRGIAAFHQMMADRLQRQPYGLSTTSTHDTKRGEDARARLYGLSQYPNAWIDGVARWRALNAAFRTDLADGPAPEPNIEWMLYQALAGIWPADLEQNSMDELKGRFAAYALKAIREAKLRTDWMDEKPAYEKAVLDYASALLSPQNQAFLNDFGRTLQPFIKLGYLNSLSQVLIKLTAPGIPDIYQGAEGLDFSMVDPDNRRPVDRRPADASRSQSPFEEPWARSLKRQIIRSVLRHRKDHPELFLEGSYLPLGVRGQWADKLVAFARVHRKEAAITIVQRSVDAGSTGSDFWGETIVSMPPPLSEQMRDLLTGKPLAAGDISAAQLFRDYPVSFLVTPD</sequence>
<dbReference type="Gene3D" id="1.10.150.200">
    <property type="entry name" value="Maltooligosyl trehalose synthase, domain 3"/>
    <property type="match status" value="1"/>
</dbReference>
<dbReference type="InterPro" id="IPR013797">
    <property type="entry name" value="Maltooligo_trehalose_synth_4"/>
</dbReference>
<dbReference type="NCBIfam" id="TIGR02401">
    <property type="entry name" value="trehalose_TreY"/>
    <property type="match status" value="1"/>
</dbReference>
<evidence type="ECO:0000259" key="2">
    <source>
        <dbReference type="SMART" id="SM00642"/>
    </source>
</evidence>
<dbReference type="PANTHER" id="PTHR10357">
    <property type="entry name" value="ALPHA-AMYLASE FAMILY MEMBER"/>
    <property type="match status" value="1"/>
</dbReference>
<evidence type="ECO:0000313" key="4">
    <source>
        <dbReference type="Proteomes" id="UP000549882"/>
    </source>
</evidence>
<name>A0A7W9D315_9HYPH</name>
<keyword evidence="3" id="KW-0413">Isomerase</keyword>
<dbReference type="Gene3D" id="3.30.1590.10">
    <property type="entry name" value="Maltooligosyl trehalose synthase, domain 2"/>
    <property type="match status" value="1"/>
</dbReference>
<feature type="domain" description="Glycosyl hydrolase family 13 catalytic" evidence="2">
    <location>
        <begin position="5"/>
        <end position="422"/>
    </location>
</feature>
<dbReference type="SMART" id="SM00642">
    <property type="entry name" value="Aamy"/>
    <property type="match status" value="1"/>
</dbReference>
<evidence type="ECO:0000313" key="3">
    <source>
        <dbReference type="EMBL" id="MBB5575853.1"/>
    </source>
</evidence>
<organism evidence="3 4">
    <name type="scientific">Rhizobium paranaense</name>
    <dbReference type="NCBI Taxonomy" id="1650438"/>
    <lineage>
        <taxon>Bacteria</taxon>
        <taxon>Pseudomonadati</taxon>
        <taxon>Pseudomonadota</taxon>
        <taxon>Alphaproteobacteria</taxon>
        <taxon>Hyphomicrobiales</taxon>
        <taxon>Rhizobiaceae</taxon>
        <taxon>Rhizobium/Agrobacterium group</taxon>
        <taxon>Rhizobium</taxon>
    </lineage>
</organism>
<comment type="caution">
    <text evidence="3">The sequence shown here is derived from an EMBL/GenBank/DDBJ whole genome shotgun (WGS) entry which is preliminary data.</text>
</comment>
<dbReference type="InterPro" id="IPR012767">
    <property type="entry name" value="Trehalose_TreY"/>
</dbReference>
<dbReference type="InterPro" id="IPR006047">
    <property type="entry name" value="GH13_cat_dom"/>
</dbReference>
<dbReference type="Proteomes" id="UP000549882">
    <property type="component" value="Unassembled WGS sequence"/>
</dbReference>
<dbReference type="Gene3D" id="3.20.20.80">
    <property type="entry name" value="Glycosidases"/>
    <property type="match status" value="1"/>
</dbReference>
<dbReference type="Gene3D" id="1.10.10.470">
    <property type="entry name" value="Maltooligosyl trehalose synthase, domain 4"/>
    <property type="match status" value="1"/>
</dbReference>
<dbReference type="AlphaFoldDB" id="A0A7W9D315"/>
<keyword evidence="4" id="KW-1185">Reference proteome</keyword>
<dbReference type="RefSeq" id="WP_183939270.1">
    <property type="nucleotide sequence ID" value="NZ_JACHBI010000009.1"/>
</dbReference>
<dbReference type="EC" id="5.4.99.15" evidence="3"/>
<dbReference type="GO" id="GO:0047470">
    <property type="term" value="F:(1,4)-alpha-D-glucan 1-alpha-D-glucosylmutase activity"/>
    <property type="evidence" value="ECO:0007669"/>
    <property type="project" value="UniProtKB-EC"/>
</dbReference>
<evidence type="ECO:0000256" key="1">
    <source>
        <dbReference type="SAM" id="MobiDB-lite"/>
    </source>
</evidence>
<dbReference type="GO" id="GO:0030980">
    <property type="term" value="P:alpha-glucan catabolic process"/>
    <property type="evidence" value="ECO:0007669"/>
    <property type="project" value="TreeGrafter"/>
</dbReference>
<gene>
    <name evidence="3" type="ORF">GGD50_004488</name>
</gene>
<feature type="compositionally biased region" description="Basic and acidic residues" evidence="1">
    <location>
        <begin position="686"/>
        <end position="698"/>
    </location>
</feature>
<dbReference type="CDD" id="cd11336">
    <property type="entry name" value="AmyAc_MTSase"/>
    <property type="match status" value="1"/>
</dbReference>
<dbReference type="InterPro" id="IPR017853">
    <property type="entry name" value="GH"/>
</dbReference>
<dbReference type="PANTHER" id="PTHR10357:SF216">
    <property type="entry name" value="MALTOOLIGOSYL TREHALOSE SYNTHASE-RELATED"/>
    <property type="match status" value="1"/>
</dbReference>
<reference evidence="3 4" key="1">
    <citation type="submission" date="2020-08" db="EMBL/GenBank/DDBJ databases">
        <title>Genomic Encyclopedia of Type Strains, Phase IV (KMG-V): Genome sequencing to study the core and pangenomes of soil and plant-associated prokaryotes.</title>
        <authorList>
            <person name="Whitman W."/>
        </authorList>
    </citation>
    <scope>NUCLEOTIDE SEQUENCE [LARGE SCALE GENOMIC DNA]</scope>
    <source>
        <strain evidence="3 4">SEMIA 4064</strain>
    </source>
</reference>
<dbReference type="SUPFAM" id="SSF51445">
    <property type="entry name" value="(Trans)glycosidases"/>
    <property type="match status" value="1"/>
</dbReference>
<proteinExistence type="predicted"/>
<dbReference type="Pfam" id="PF00128">
    <property type="entry name" value="Alpha-amylase"/>
    <property type="match status" value="1"/>
</dbReference>